<feature type="transmembrane region" description="Helical" evidence="1">
    <location>
        <begin position="151"/>
        <end position="169"/>
    </location>
</feature>
<dbReference type="RefSeq" id="WP_114641908.1">
    <property type="nucleotide sequence ID" value="NZ_JAACIO010000006.1"/>
</dbReference>
<evidence type="ECO:0000313" key="3">
    <source>
        <dbReference type="Proteomes" id="UP000263486"/>
    </source>
</evidence>
<protein>
    <submittedName>
        <fullName evidence="2">Uncharacterized protein</fullName>
    </submittedName>
</protein>
<feature type="transmembrane region" description="Helical" evidence="1">
    <location>
        <begin position="181"/>
        <end position="198"/>
    </location>
</feature>
<comment type="caution">
    <text evidence="2">The sequence shown here is derived from an EMBL/GenBank/DDBJ whole genome shotgun (WGS) entry which is preliminary data.</text>
</comment>
<evidence type="ECO:0000313" key="2">
    <source>
        <dbReference type="EMBL" id="REI41912.1"/>
    </source>
</evidence>
<proteinExistence type="predicted"/>
<accession>A0ABX9KIC8</accession>
<keyword evidence="1" id="KW-0812">Transmembrane</keyword>
<keyword evidence="3" id="KW-1185">Reference proteome</keyword>
<gene>
    <name evidence="2" type="ORF">DYH56_05725</name>
</gene>
<dbReference type="EMBL" id="QUAJ01000007">
    <property type="protein sequence ID" value="REI41912.1"/>
    <property type="molecule type" value="Genomic_DNA"/>
</dbReference>
<reference evidence="2 3" key="1">
    <citation type="submission" date="2018-08" db="EMBL/GenBank/DDBJ databases">
        <title>Draft genome sequence of Psychrilyobacter sp. strain SD5 isolated from Black Sea water.</title>
        <authorList>
            <person name="Yadav S."/>
            <person name="Villanueva L."/>
            <person name="Damste J.S.S."/>
        </authorList>
    </citation>
    <scope>NUCLEOTIDE SEQUENCE [LARGE SCALE GENOMIC DNA]</scope>
    <source>
        <strain evidence="2 3">SD5</strain>
    </source>
</reference>
<name>A0ABX9KIC8_9FUSO</name>
<keyword evidence="1" id="KW-0472">Membrane</keyword>
<dbReference type="Proteomes" id="UP000263486">
    <property type="component" value="Unassembled WGS sequence"/>
</dbReference>
<organism evidence="2 3">
    <name type="scientific">Psychrilyobacter piezotolerans</name>
    <dbReference type="NCBI Taxonomy" id="2293438"/>
    <lineage>
        <taxon>Bacteria</taxon>
        <taxon>Fusobacteriati</taxon>
        <taxon>Fusobacteriota</taxon>
        <taxon>Fusobacteriia</taxon>
        <taxon>Fusobacteriales</taxon>
        <taxon>Fusobacteriaceae</taxon>
        <taxon>Psychrilyobacter</taxon>
    </lineage>
</organism>
<evidence type="ECO:0000256" key="1">
    <source>
        <dbReference type="SAM" id="Phobius"/>
    </source>
</evidence>
<keyword evidence="1" id="KW-1133">Transmembrane helix</keyword>
<sequence length="216" mass="25532">MFEKLKLSIKQKYNEYYLRHIIDKKQSLGYQMMLIFMNEHQLARNEINDFGTTLGDDKLTFTAENFKGMALKTLNFISKNHSKRIMASAIDEDDLIKKIKELIIKTLLAIDSNYCVLNKDNSEYVFIMCQEGYRYQYNGYKRPDLKLMGKANLFISLTLVYYIIDFLFKDLEINLIEKLEYIIPMIVLSILIFLFKNYHIMLKIPMIIAIIFLVVA</sequence>